<dbReference type="AlphaFoldDB" id="A0AAU9ECV2"/>
<dbReference type="SUPFAM" id="SSF51905">
    <property type="entry name" value="FAD/NAD(P)-binding domain"/>
    <property type="match status" value="1"/>
</dbReference>
<dbReference type="InterPro" id="IPR036188">
    <property type="entry name" value="FAD/NAD-bd_sf"/>
</dbReference>
<evidence type="ECO:0000313" key="3">
    <source>
        <dbReference type="Proteomes" id="UP001366166"/>
    </source>
</evidence>
<dbReference type="RefSeq" id="WP_338606077.1">
    <property type="nucleotide sequence ID" value="NZ_AP028679.1"/>
</dbReference>
<dbReference type="GO" id="GO:0008767">
    <property type="term" value="F:UDP-galactopyranose mutase activity"/>
    <property type="evidence" value="ECO:0007669"/>
    <property type="project" value="TreeGrafter"/>
</dbReference>
<dbReference type="GO" id="GO:0005829">
    <property type="term" value="C:cytosol"/>
    <property type="evidence" value="ECO:0007669"/>
    <property type="project" value="TreeGrafter"/>
</dbReference>
<evidence type="ECO:0000259" key="1">
    <source>
        <dbReference type="Pfam" id="PF01593"/>
    </source>
</evidence>
<dbReference type="InterPro" id="IPR002937">
    <property type="entry name" value="Amino_oxidase"/>
</dbReference>
<name>A0AAU9ECV2_9BACT</name>
<proteinExistence type="predicted"/>
<organism evidence="2 3">
    <name type="scientific">Desulfoferula mesophila</name>
    <dbReference type="NCBI Taxonomy" id="3058419"/>
    <lineage>
        <taxon>Bacteria</taxon>
        <taxon>Pseudomonadati</taxon>
        <taxon>Thermodesulfobacteriota</taxon>
        <taxon>Desulfarculia</taxon>
        <taxon>Desulfarculales</taxon>
        <taxon>Desulfarculaceae</taxon>
        <taxon>Desulfoferula</taxon>
    </lineage>
</organism>
<dbReference type="KEGG" id="dmp:FAK_14280"/>
<gene>
    <name evidence="2" type="ORF">FAK_14280</name>
</gene>
<dbReference type="GO" id="GO:0050660">
    <property type="term" value="F:flavin adenine dinucleotide binding"/>
    <property type="evidence" value="ECO:0007669"/>
    <property type="project" value="TreeGrafter"/>
</dbReference>
<dbReference type="Proteomes" id="UP001366166">
    <property type="component" value="Chromosome"/>
</dbReference>
<dbReference type="Gene3D" id="3.50.50.60">
    <property type="entry name" value="FAD/NAD(P)-binding domain"/>
    <property type="match status" value="1"/>
</dbReference>
<dbReference type="PANTHER" id="PTHR21197">
    <property type="entry name" value="UDP-GALACTOPYRANOSE MUTASE"/>
    <property type="match status" value="1"/>
</dbReference>
<dbReference type="GO" id="GO:0016491">
    <property type="term" value="F:oxidoreductase activity"/>
    <property type="evidence" value="ECO:0007669"/>
    <property type="project" value="InterPro"/>
</dbReference>
<keyword evidence="3" id="KW-1185">Reference proteome</keyword>
<dbReference type="PANTHER" id="PTHR21197:SF0">
    <property type="entry name" value="UDP-GALACTOPYRANOSE MUTASE"/>
    <property type="match status" value="1"/>
</dbReference>
<protein>
    <submittedName>
        <fullName evidence="2">Amine oxidase</fullName>
    </submittedName>
</protein>
<reference evidence="3" key="1">
    <citation type="journal article" date="2023" name="Arch. Microbiol.">
        <title>Desulfoferula mesophilus gen. nov. sp. nov., a mesophilic sulfate-reducing bacterium isolated from a brackish lake sediment.</title>
        <authorList>
            <person name="Watanabe T."/>
            <person name="Yabe T."/>
            <person name="Tsuji J.M."/>
            <person name="Fukui M."/>
        </authorList>
    </citation>
    <scope>NUCLEOTIDE SEQUENCE [LARGE SCALE GENOMIC DNA]</scope>
    <source>
        <strain evidence="3">12FAK</strain>
    </source>
</reference>
<dbReference type="Pfam" id="PF01593">
    <property type="entry name" value="Amino_oxidase"/>
    <property type="match status" value="1"/>
</dbReference>
<sequence>MSEQAETTILGGGLTGLSLAQYLEGETLVLEAEERPGGLCRSFVKDGFTYDIGGHILFSRDQALLAQLTAWLKGNLLEQRRNNQIWFQDRFVKYPFENGLYALDKQDIFECLMGFLERSEAEPTNLEEWCRFRFGRGISEKYLIPYNDKIWKRPAADISVHWVERIPSPPTADVVKAAIGIETEGYTHQLNFLYPERGGIESLTNALAQGVNLVTGFRATAVKKTAQGWEVSDGQDTYACRRLISTIPVMDLAACLQGAPDDARGACAALQYNSVILVMLGVGHTGLADKSAVYIPDPALLPHRVCYMSYFSPFNAPEGCSHLVAEITVPPGDALLGAGEDELVGRVARDVSGLCGIDESEIIASQAQRIKHAYVVYDRDYLANRAKVYQWLEGLGLHTCGRFGSFEYLNMDQCLERARDLAAELNKE</sequence>
<evidence type="ECO:0000313" key="2">
    <source>
        <dbReference type="EMBL" id="BEQ14362.1"/>
    </source>
</evidence>
<accession>A0AAU9ECV2</accession>
<dbReference type="EMBL" id="AP028679">
    <property type="protein sequence ID" value="BEQ14362.1"/>
    <property type="molecule type" value="Genomic_DNA"/>
</dbReference>
<feature type="domain" description="Amine oxidase" evidence="1">
    <location>
        <begin position="14"/>
        <end position="359"/>
    </location>
</feature>